<dbReference type="InterPro" id="IPR014756">
    <property type="entry name" value="Ig_E-set"/>
</dbReference>
<evidence type="ECO:0000259" key="5">
    <source>
        <dbReference type="SMART" id="SM00737"/>
    </source>
</evidence>
<feature type="domain" description="MD-2-related lipid-recognition" evidence="5">
    <location>
        <begin position="24"/>
        <end position="146"/>
    </location>
</feature>
<dbReference type="GO" id="GO:0032934">
    <property type="term" value="F:sterol binding"/>
    <property type="evidence" value="ECO:0007669"/>
    <property type="project" value="InterPro"/>
</dbReference>
<dbReference type="STRING" id="64791.A0A151WUV1"/>
<keyword evidence="4" id="KW-0732">Signal</keyword>
<organism evidence="6 7">
    <name type="scientific">Mycetomoellerius zeteki</name>
    <dbReference type="NCBI Taxonomy" id="64791"/>
    <lineage>
        <taxon>Eukaryota</taxon>
        <taxon>Metazoa</taxon>
        <taxon>Ecdysozoa</taxon>
        <taxon>Arthropoda</taxon>
        <taxon>Hexapoda</taxon>
        <taxon>Insecta</taxon>
        <taxon>Pterygota</taxon>
        <taxon>Neoptera</taxon>
        <taxon>Endopterygota</taxon>
        <taxon>Hymenoptera</taxon>
        <taxon>Apocrita</taxon>
        <taxon>Aculeata</taxon>
        <taxon>Formicoidea</taxon>
        <taxon>Formicidae</taxon>
        <taxon>Myrmicinae</taxon>
        <taxon>Mycetomoellerius</taxon>
    </lineage>
</organism>
<sequence>MKAFASACIILAICVAASLQDTPYNRCENGPPPTLLVVDECNSSPCGFYRGTNLTAHWNFKAIANTEKLTTRVRVTIMGITIIYPYPYSNACESLTNSKCPLNKGDDVTYNLVMPISKNYPSVELTIEFSLFDQNGTPQVCFLLDGQVKDK</sequence>
<comment type="subcellular location">
    <subcellularLocation>
        <location evidence="1">Secreted</location>
    </subcellularLocation>
</comment>
<feature type="chain" id="PRO_5007591443" evidence="4">
    <location>
        <begin position="21"/>
        <end position="151"/>
    </location>
</feature>
<dbReference type="InterPro" id="IPR039670">
    <property type="entry name" value="NPC2-like"/>
</dbReference>
<evidence type="ECO:0000256" key="1">
    <source>
        <dbReference type="ARBA" id="ARBA00004613"/>
    </source>
</evidence>
<evidence type="ECO:0000256" key="2">
    <source>
        <dbReference type="ARBA" id="ARBA00006370"/>
    </source>
</evidence>
<dbReference type="GO" id="GO:0015918">
    <property type="term" value="P:sterol transport"/>
    <property type="evidence" value="ECO:0007669"/>
    <property type="project" value="InterPro"/>
</dbReference>
<evidence type="ECO:0000313" key="6">
    <source>
        <dbReference type="EMBL" id="KYQ51537.1"/>
    </source>
</evidence>
<dbReference type="AlphaFoldDB" id="A0A151WUV1"/>
<keyword evidence="7" id="KW-1185">Reference proteome</keyword>
<dbReference type="PANTHER" id="PTHR11306">
    <property type="entry name" value="NIEMANN PICK TYPE C2 PROTEIN NPC2-RELATED"/>
    <property type="match status" value="1"/>
</dbReference>
<keyword evidence="3" id="KW-0964">Secreted</keyword>
<dbReference type="Gene3D" id="2.60.40.770">
    <property type="match status" value="1"/>
</dbReference>
<protein>
    <submittedName>
        <fullName evidence="6">Epididymal secretory protein E1</fullName>
    </submittedName>
</protein>
<feature type="signal peptide" evidence="4">
    <location>
        <begin position="1"/>
        <end position="20"/>
    </location>
</feature>
<dbReference type="InterPro" id="IPR003172">
    <property type="entry name" value="ML_dom"/>
</dbReference>
<evidence type="ECO:0000256" key="3">
    <source>
        <dbReference type="ARBA" id="ARBA00022525"/>
    </source>
</evidence>
<dbReference type="SMART" id="SM00737">
    <property type="entry name" value="ML"/>
    <property type="match status" value="1"/>
</dbReference>
<reference evidence="6 7" key="1">
    <citation type="submission" date="2015-09" db="EMBL/GenBank/DDBJ databases">
        <title>Trachymyrmex zeteki WGS genome.</title>
        <authorList>
            <person name="Nygaard S."/>
            <person name="Hu H."/>
            <person name="Boomsma J."/>
            <person name="Zhang G."/>
        </authorList>
    </citation>
    <scope>NUCLEOTIDE SEQUENCE [LARGE SCALE GENOMIC DNA]</scope>
    <source>
        <strain evidence="6">Tzet28-1</strain>
        <tissue evidence="6">Whole body</tissue>
    </source>
</reference>
<dbReference type="FunFam" id="2.60.40.770:FF:000001">
    <property type="entry name" value="NPC intracellular cholesterol transporter 2"/>
    <property type="match status" value="1"/>
</dbReference>
<comment type="similarity">
    <text evidence="2">Belongs to the NPC2 family.</text>
</comment>
<dbReference type="PANTHER" id="PTHR11306:SF36">
    <property type="entry name" value="NIEMANN-PICK TYPE C-2C-RELATED"/>
    <property type="match status" value="1"/>
</dbReference>
<name>A0A151WUV1_9HYME</name>
<evidence type="ECO:0000256" key="4">
    <source>
        <dbReference type="SAM" id="SignalP"/>
    </source>
</evidence>
<dbReference type="GO" id="GO:0005576">
    <property type="term" value="C:extracellular region"/>
    <property type="evidence" value="ECO:0007669"/>
    <property type="project" value="UniProtKB-SubCell"/>
</dbReference>
<proteinExistence type="inferred from homology"/>
<evidence type="ECO:0000313" key="7">
    <source>
        <dbReference type="Proteomes" id="UP000075809"/>
    </source>
</evidence>
<dbReference type="KEGG" id="mzt:108726134"/>
<dbReference type="OrthoDB" id="6489092at2759"/>
<dbReference type="EMBL" id="KQ982730">
    <property type="protein sequence ID" value="KYQ51537.1"/>
    <property type="molecule type" value="Genomic_DNA"/>
</dbReference>
<dbReference type="Pfam" id="PF02221">
    <property type="entry name" value="E1_DerP2_DerF2"/>
    <property type="match status" value="1"/>
</dbReference>
<accession>A0A151WUV1</accession>
<dbReference type="SUPFAM" id="SSF81296">
    <property type="entry name" value="E set domains"/>
    <property type="match status" value="1"/>
</dbReference>
<dbReference type="Proteomes" id="UP000075809">
    <property type="component" value="Unassembled WGS sequence"/>
</dbReference>
<gene>
    <name evidence="6" type="ORF">ALC60_09410</name>
</gene>